<comment type="caution">
    <text evidence="1">The sequence shown here is derived from an EMBL/GenBank/DDBJ whole genome shotgun (WGS) entry which is preliminary data.</text>
</comment>
<accession>A0A4C1VFQ7</accession>
<protein>
    <submittedName>
        <fullName evidence="1">Uncharacterized protein</fullName>
    </submittedName>
</protein>
<reference evidence="1 2" key="1">
    <citation type="journal article" date="2019" name="Commun. Biol.">
        <title>The bagworm genome reveals a unique fibroin gene that provides high tensile strength.</title>
        <authorList>
            <person name="Kono N."/>
            <person name="Nakamura H."/>
            <person name="Ohtoshi R."/>
            <person name="Tomita M."/>
            <person name="Numata K."/>
            <person name="Arakawa K."/>
        </authorList>
    </citation>
    <scope>NUCLEOTIDE SEQUENCE [LARGE SCALE GENOMIC DNA]</scope>
</reference>
<sequence>MRCRRQCAVSGRGGRAAQDRVSPIALRRRGPLRARRPAVSPFVTVVVRRDAEKRMRFGYYTALNGPFRCFIKRIASDSIRARVNYRGPLINSAGRRKKSKDGYRRLARRNCAAEFPLTQPYRAGDIFTSDALIEYLQGAIRRDNA</sequence>
<dbReference type="EMBL" id="BGZK01000319">
    <property type="protein sequence ID" value="GBP36515.1"/>
    <property type="molecule type" value="Genomic_DNA"/>
</dbReference>
<proteinExistence type="predicted"/>
<keyword evidence="2" id="KW-1185">Reference proteome</keyword>
<evidence type="ECO:0000313" key="2">
    <source>
        <dbReference type="Proteomes" id="UP000299102"/>
    </source>
</evidence>
<dbReference type="AlphaFoldDB" id="A0A4C1VFQ7"/>
<evidence type="ECO:0000313" key="1">
    <source>
        <dbReference type="EMBL" id="GBP36515.1"/>
    </source>
</evidence>
<dbReference type="Proteomes" id="UP000299102">
    <property type="component" value="Unassembled WGS sequence"/>
</dbReference>
<organism evidence="1 2">
    <name type="scientific">Eumeta variegata</name>
    <name type="common">Bagworm moth</name>
    <name type="synonym">Eumeta japonica</name>
    <dbReference type="NCBI Taxonomy" id="151549"/>
    <lineage>
        <taxon>Eukaryota</taxon>
        <taxon>Metazoa</taxon>
        <taxon>Ecdysozoa</taxon>
        <taxon>Arthropoda</taxon>
        <taxon>Hexapoda</taxon>
        <taxon>Insecta</taxon>
        <taxon>Pterygota</taxon>
        <taxon>Neoptera</taxon>
        <taxon>Endopterygota</taxon>
        <taxon>Lepidoptera</taxon>
        <taxon>Glossata</taxon>
        <taxon>Ditrysia</taxon>
        <taxon>Tineoidea</taxon>
        <taxon>Psychidae</taxon>
        <taxon>Oiketicinae</taxon>
        <taxon>Eumeta</taxon>
    </lineage>
</organism>
<name>A0A4C1VFQ7_EUMVA</name>
<gene>
    <name evidence="1" type="ORF">EVAR_8348_1</name>
</gene>